<feature type="signal peptide" evidence="1">
    <location>
        <begin position="1"/>
        <end position="17"/>
    </location>
</feature>
<keyword evidence="1" id="KW-0732">Signal</keyword>
<comment type="caution">
    <text evidence="2">The sequence shown here is derived from an EMBL/GenBank/DDBJ whole genome shotgun (WGS) entry which is preliminary data.</text>
</comment>
<evidence type="ECO:0000313" key="3">
    <source>
        <dbReference type="Proteomes" id="UP001303046"/>
    </source>
</evidence>
<accession>A0ABR1E6H1</accession>
<name>A0ABR1E6H1_NECAM</name>
<evidence type="ECO:0000256" key="1">
    <source>
        <dbReference type="SAM" id="SignalP"/>
    </source>
</evidence>
<proteinExistence type="predicted"/>
<dbReference type="Proteomes" id="UP001303046">
    <property type="component" value="Unassembled WGS sequence"/>
</dbReference>
<gene>
    <name evidence="2" type="primary">Necator_chrV.g20582</name>
    <name evidence="2" type="ORF">RB195_015789</name>
</gene>
<sequence length="316" mass="37304">MIKFLAITTICVVLTHARRISWQDEDFDASYRPRNLKILSRINGLYDEERDYGEMTERGLGSLFTPRSMGRQTLKWNRIGSLSPARIGRLRSRRQRRRNRLGRNRKYRWEGEDETDMQIPDYPRPMKRNRRLMERYRLANPRKFSTMNGEEDDEGRERRWRYRKRYRPRFLGRNRKFRWEEEDETESSSACISKDPPATLGGLRNSIQVCRALLRGTVSTGLRFREVGMSDVSNSFSAWETLPVDEPPLCIVVRRPESPPRHYEAVNRCGLLNLLQEYSDRGGIERDIVLGYWDGIESTDGKTPMKMISKCRSVLK</sequence>
<dbReference type="EMBL" id="JAVFWL010000005">
    <property type="protein sequence ID" value="KAK6758185.1"/>
    <property type="molecule type" value="Genomic_DNA"/>
</dbReference>
<evidence type="ECO:0000313" key="2">
    <source>
        <dbReference type="EMBL" id="KAK6758185.1"/>
    </source>
</evidence>
<reference evidence="2 3" key="1">
    <citation type="submission" date="2023-08" db="EMBL/GenBank/DDBJ databases">
        <title>A Necator americanus chromosomal reference genome.</title>
        <authorList>
            <person name="Ilik V."/>
            <person name="Petrzelkova K.J."/>
            <person name="Pardy F."/>
            <person name="Fuh T."/>
            <person name="Niatou-Singa F.S."/>
            <person name="Gouil Q."/>
            <person name="Baker L."/>
            <person name="Ritchie M.E."/>
            <person name="Jex A.R."/>
            <person name="Gazzola D."/>
            <person name="Li H."/>
            <person name="Toshio Fujiwara R."/>
            <person name="Zhan B."/>
            <person name="Aroian R.V."/>
            <person name="Pafco B."/>
            <person name="Schwarz E.M."/>
        </authorList>
    </citation>
    <scope>NUCLEOTIDE SEQUENCE [LARGE SCALE GENOMIC DNA]</scope>
    <source>
        <strain evidence="2 3">Aroian</strain>
        <tissue evidence="2">Whole animal</tissue>
    </source>
</reference>
<protein>
    <submittedName>
        <fullName evidence="2">Uncharacterized protein</fullName>
    </submittedName>
</protein>
<feature type="chain" id="PRO_5046419924" evidence="1">
    <location>
        <begin position="18"/>
        <end position="316"/>
    </location>
</feature>
<organism evidence="2 3">
    <name type="scientific">Necator americanus</name>
    <name type="common">Human hookworm</name>
    <dbReference type="NCBI Taxonomy" id="51031"/>
    <lineage>
        <taxon>Eukaryota</taxon>
        <taxon>Metazoa</taxon>
        <taxon>Ecdysozoa</taxon>
        <taxon>Nematoda</taxon>
        <taxon>Chromadorea</taxon>
        <taxon>Rhabditida</taxon>
        <taxon>Rhabditina</taxon>
        <taxon>Rhabditomorpha</taxon>
        <taxon>Strongyloidea</taxon>
        <taxon>Ancylostomatidae</taxon>
        <taxon>Bunostominae</taxon>
        <taxon>Necator</taxon>
    </lineage>
</organism>
<keyword evidence="3" id="KW-1185">Reference proteome</keyword>